<organism evidence="2 3">
    <name type="scientific">Streptomyces chitinivorans</name>
    <dbReference type="NCBI Taxonomy" id="1257027"/>
    <lineage>
        <taxon>Bacteria</taxon>
        <taxon>Bacillati</taxon>
        <taxon>Actinomycetota</taxon>
        <taxon>Actinomycetes</taxon>
        <taxon>Kitasatosporales</taxon>
        <taxon>Streptomycetaceae</taxon>
        <taxon>Streptomyces</taxon>
    </lineage>
</organism>
<evidence type="ECO:0000313" key="3">
    <source>
        <dbReference type="Proteomes" id="UP001607069"/>
    </source>
</evidence>
<feature type="compositionally biased region" description="Polar residues" evidence="1">
    <location>
        <begin position="50"/>
        <end position="61"/>
    </location>
</feature>
<accession>A0ABW7HT31</accession>
<dbReference type="NCBIfam" id="TIGR04186">
    <property type="entry name" value="GRASP_targ"/>
    <property type="match status" value="1"/>
</dbReference>
<evidence type="ECO:0000313" key="2">
    <source>
        <dbReference type="EMBL" id="MFH0249058.1"/>
    </source>
</evidence>
<dbReference type="EMBL" id="JBIHMK010000040">
    <property type="protein sequence ID" value="MFH0249058.1"/>
    <property type="molecule type" value="Genomic_DNA"/>
</dbReference>
<protein>
    <submittedName>
        <fullName evidence="2">ATP-grasp-modified RiPP</fullName>
    </submittedName>
</protein>
<evidence type="ECO:0000256" key="1">
    <source>
        <dbReference type="SAM" id="MobiDB-lite"/>
    </source>
</evidence>
<comment type="caution">
    <text evidence="2">The sequence shown here is derived from an EMBL/GenBank/DDBJ whole genome shotgun (WGS) entry which is preliminary data.</text>
</comment>
<feature type="region of interest" description="Disordered" evidence="1">
    <location>
        <begin position="49"/>
        <end position="81"/>
    </location>
</feature>
<keyword evidence="3" id="KW-1185">Reference proteome</keyword>
<dbReference type="InterPro" id="IPR026496">
    <property type="entry name" value="GRASP_targ"/>
</dbReference>
<proteinExistence type="predicted"/>
<gene>
    <name evidence="2" type="primary">tgmA</name>
    <name evidence="2" type="ORF">ACG5V6_12635</name>
</gene>
<dbReference type="Proteomes" id="UP001607069">
    <property type="component" value="Unassembled WGS sequence"/>
</dbReference>
<sequence>MSTTAAVPFGARNPQPPYTVTIDPREFTYDPDRQVNVMGDGRLWAHTPVAASSTATNNDSNGPADETSDPYAFPADYVEAA</sequence>
<dbReference type="RefSeq" id="WP_237878078.1">
    <property type="nucleotide sequence ID" value="NZ_BAABEN010000020.1"/>
</dbReference>
<reference evidence="2 3" key="1">
    <citation type="submission" date="2024-10" db="EMBL/GenBank/DDBJ databases">
        <authorList>
            <person name="Cho J.-C."/>
        </authorList>
    </citation>
    <scope>NUCLEOTIDE SEQUENCE [LARGE SCALE GENOMIC DNA]</scope>
    <source>
        <strain evidence="2 3">KCTC29696</strain>
    </source>
</reference>
<name>A0ABW7HT31_9ACTN</name>